<evidence type="ECO:0000256" key="7">
    <source>
        <dbReference type="PIRSR" id="PIRSR618044-1"/>
    </source>
</evidence>
<keyword evidence="11" id="KW-0645">Protease</keyword>
<name>A0A5E6MQL4_9BACT</name>
<accession>A0A5E6MQL4</accession>
<dbReference type="InterPro" id="IPR001967">
    <property type="entry name" value="Peptidase_S11_N"/>
</dbReference>
<dbReference type="EC" id="3.4.16.4" evidence="11"/>
<dbReference type="SUPFAM" id="SSF56601">
    <property type="entry name" value="beta-lactamase/transpeptidase-like"/>
    <property type="match status" value="1"/>
</dbReference>
<reference evidence="11" key="1">
    <citation type="submission" date="2019-09" db="EMBL/GenBank/DDBJ databases">
        <authorList>
            <person name="Cremers G."/>
        </authorList>
    </citation>
    <scope>NUCLEOTIDE SEQUENCE [LARGE SCALE GENOMIC DNA]</scope>
    <source>
        <strain evidence="11">3B</strain>
    </source>
</reference>
<dbReference type="GO" id="GO:0008360">
    <property type="term" value="P:regulation of cell shape"/>
    <property type="evidence" value="ECO:0007669"/>
    <property type="project" value="UniProtKB-KW"/>
</dbReference>
<evidence type="ECO:0000313" key="12">
    <source>
        <dbReference type="Proteomes" id="UP000381693"/>
    </source>
</evidence>
<evidence type="ECO:0000256" key="1">
    <source>
        <dbReference type="ARBA" id="ARBA00007164"/>
    </source>
</evidence>
<evidence type="ECO:0000256" key="6">
    <source>
        <dbReference type="ARBA" id="ARBA00023316"/>
    </source>
</evidence>
<evidence type="ECO:0000313" key="11">
    <source>
        <dbReference type="EMBL" id="VVM07956.1"/>
    </source>
</evidence>
<dbReference type="AlphaFoldDB" id="A0A5E6MQL4"/>
<evidence type="ECO:0000256" key="8">
    <source>
        <dbReference type="PIRSR" id="PIRSR618044-2"/>
    </source>
</evidence>
<organism evidence="11 12">
    <name type="scientific">Methylacidimicrobium cyclopophantes</name>
    <dbReference type="NCBI Taxonomy" id="1041766"/>
    <lineage>
        <taxon>Bacteria</taxon>
        <taxon>Pseudomonadati</taxon>
        <taxon>Verrucomicrobiota</taxon>
        <taxon>Methylacidimicrobium</taxon>
    </lineage>
</organism>
<dbReference type="Gene3D" id="3.40.710.10">
    <property type="entry name" value="DD-peptidase/beta-lactamase superfamily"/>
    <property type="match status" value="1"/>
</dbReference>
<feature type="active site" evidence="7">
    <location>
        <position position="192"/>
    </location>
</feature>
<feature type="active site" description="Acyl-ester intermediate" evidence="7">
    <location>
        <position position="137"/>
    </location>
</feature>
<gene>
    <name evidence="11" type="primary">dacC/dacA/dacD</name>
    <name evidence="11" type="ORF">MAMC_01910</name>
</gene>
<keyword evidence="3 11" id="KW-0378">Hydrolase</keyword>
<dbReference type="PRINTS" id="PR00725">
    <property type="entry name" value="DADACBPTASE1"/>
</dbReference>
<keyword evidence="12" id="KW-1185">Reference proteome</keyword>
<evidence type="ECO:0000256" key="9">
    <source>
        <dbReference type="RuleBase" id="RU004016"/>
    </source>
</evidence>
<dbReference type="GO" id="GO:0071555">
    <property type="term" value="P:cell wall organization"/>
    <property type="evidence" value="ECO:0007669"/>
    <property type="project" value="UniProtKB-KW"/>
</dbReference>
<evidence type="ECO:0000256" key="4">
    <source>
        <dbReference type="ARBA" id="ARBA00022960"/>
    </source>
</evidence>
<keyword evidence="11" id="KW-0121">Carboxypeptidase</keyword>
<dbReference type="GO" id="GO:0006508">
    <property type="term" value="P:proteolysis"/>
    <property type="evidence" value="ECO:0007669"/>
    <property type="project" value="InterPro"/>
</dbReference>
<dbReference type="EMBL" id="CABFUZ020000214">
    <property type="protein sequence ID" value="VVM07956.1"/>
    <property type="molecule type" value="Genomic_DNA"/>
</dbReference>
<protein>
    <submittedName>
        <fullName evidence="11">Serine-type D-Ala-D-Ala carboxypeptidase (Penicillin-binding protein 5/6)</fullName>
        <ecNumber evidence="11">3.4.16.4</ecNumber>
    </submittedName>
</protein>
<comment type="caution">
    <text evidence="11">The sequence shown here is derived from an EMBL/GenBank/DDBJ whole genome shotgun (WGS) entry which is preliminary data.</text>
</comment>
<dbReference type="PANTHER" id="PTHR21581:SF6">
    <property type="entry name" value="TRAFFICKING PROTEIN PARTICLE COMPLEX SUBUNIT 12"/>
    <property type="match status" value="1"/>
</dbReference>
<evidence type="ECO:0000256" key="2">
    <source>
        <dbReference type="ARBA" id="ARBA00022729"/>
    </source>
</evidence>
<keyword evidence="6" id="KW-0961">Cell wall biogenesis/degradation</keyword>
<keyword evidence="2" id="KW-0732">Signal</keyword>
<sequence length="359" mass="39655">MIGFKEKLRENFLDSPKRAEHHTSQRGLCARRDRLQGWGEVREGSLRGVGPRKTMARRTCSSLLLLSLLGCWIGGAEDLAAASRHHRHARMASSYLDVDSEWEANRLVEATAALLYDPVGNRVLFARNQDAPLAPASTTKLMTALLVYEQTGLRGFVTVLPSDTAVEPSHVPLRVGQRVSVVELVQDLLIGSCNDAALALARSTAGSVPAFIHEMNRKAWEMGCLHTHFVDPHGLASYREGQMTTARDLLRIFQAVLNVPVLREILMTRSVATRSGNHLRILHNHNRLLGTYSGMGPAKTGWTRAARHTYAAACQRDGHPLLLILLHSPDKWRDATVLFNYGFRQLKGSADPAVSAQPL</sequence>
<evidence type="ECO:0000256" key="5">
    <source>
        <dbReference type="ARBA" id="ARBA00022984"/>
    </source>
</evidence>
<dbReference type="Proteomes" id="UP000381693">
    <property type="component" value="Unassembled WGS sequence"/>
</dbReference>
<feature type="binding site" evidence="8">
    <location>
        <position position="299"/>
    </location>
    <ligand>
        <name>substrate</name>
    </ligand>
</feature>
<evidence type="ECO:0000256" key="3">
    <source>
        <dbReference type="ARBA" id="ARBA00022801"/>
    </source>
</evidence>
<feature type="active site" description="Proton acceptor" evidence="7">
    <location>
        <position position="140"/>
    </location>
</feature>
<dbReference type="Pfam" id="PF00768">
    <property type="entry name" value="Peptidase_S11"/>
    <property type="match status" value="1"/>
</dbReference>
<comment type="similarity">
    <text evidence="1 9">Belongs to the peptidase S11 family.</text>
</comment>
<evidence type="ECO:0000259" key="10">
    <source>
        <dbReference type="Pfam" id="PF00768"/>
    </source>
</evidence>
<keyword evidence="5" id="KW-0573">Peptidoglycan synthesis</keyword>
<dbReference type="GO" id="GO:0009252">
    <property type="term" value="P:peptidoglycan biosynthetic process"/>
    <property type="evidence" value="ECO:0007669"/>
    <property type="project" value="UniProtKB-KW"/>
</dbReference>
<dbReference type="InterPro" id="IPR018044">
    <property type="entry name" value="Peptidase_S11"/>
</dbReference>
<proteinExistence type="inferred from homology"/>
<feature type="domain" description="Peptidase S11 D-alanyl-D-alanine carboxypeptidase A N-terminal" evidence="10">
    <location>
        <begin position="107"/>
        <end position="327"/>
    </location>
</feature>
<keyword evidence="4" id="KW-0133">Cell shape</keyword>
<dbReference type="GO" id="GO:0009002">
    <property type="term" value="F:serine-type D-Ala-D-Ala carboxypeptidase activity"/>
    <property type="evidence" value="ECO:0007669"/>
    <property type="project" value="UniProtKB-EC"/>
</dbReference>
<dbReference type="InterPro" id="IPR012338">
    <property type="entry name" value="Beta-lactam/transpept-like"/>
</dbReference>
<dbReference type="PANTHER" id="PTHR21581">
    <property type="entry name" value="D-ALANYL-D-ALANINE CARBOXYPEPTIDASE"/>
    <property type="match status" value="1"/>
</dbReference>